<keyword evidence="3" id="KW-1185">Reference proteome</keyword>
<gene>
    <name evidence="2" type="ORF">SUTH_01580</name>
</gene>
<dbReference type="HOGENOM" id="CLU_2620735_0_0_4"/>
<evidence type="ECO:0000313" key="3">
    <source>
        <dbReference type="Proteomes" id="UP000031637"/>
    </source>
</evidence>
<dbReference type="KEGG" id="shd:SUTH_01580"/>
<evidence type="ECO:0000256" key="1">
    <source>
        <dbReference type="SAM" id="MobiDB-lite"/>
    </source>
</evidence>
<feature type="region of interest" description="Disordered" evidence="1">
    <location>
        <begin position="34"/>
        <end position="78"/>
    </location>
</feature>
<name>W0SHK9_9PROT</name>
<accession>W0SHK9</accession>
<proteinExistence type="predicted"/>
<dbReference type="AlphaFoldDB" id="W0SHK9"/>
<dbReference type="RefSeq" id="WP_041098361.1">
    <property type="nucleotide sequence ID" value="NZ_AP012547.1"/>
</dbReference>
<organism evidence="2 3">
    <name type="scientific">Sulfuritalea hydrogenivorans sk43H</name>
    <dbReference type="NCBI Taxonomy" id="1223802"/>
    <lineage>
        <taxon>Bacteria</taxon>
        <taxon>Pseudomonadati</taxon>
        <taxon>Pseudomonadota</taxon>
        <taxon>Betaproteobacteria</taxon>
        <taxon>Nitrosomonadales</taxon>
        <taxon>Sterolibacteriaceae</taxon>
        <taxon>Sulfuritalea</taxon>
    </lineage>
</organism>
<dbReference type="STRING" id="1223802.SUTH_01580"/>
<dbReference type="EMBL" id="AP012547">
    <property type="protein sequence ID" value="BAO29373.1"/>
    <property type="molecule type" value="Genomic_DNA"/>
</dbReference>
<protein>
    <submittedName>
        <fullName evidence="2">Uncharacterized protein</fullName>
    </submittedName>
</protein>
<dbReference type="Proteomes" id="UP000031637">
    <property type="component" value="Chromosome"/>
</dbReference>
<evidence type="ECO:0000313" key="2">
    <source>
        <dbReference type="EMBL" id="BAO29373.1"/>
    </source>
</evidence>
<sequence>MAKRITITETNSPAAGFAEAFARLLVERERARPALSLVSTPAAEHCGNNPKNERPSQKGGAANPVADVEGEFRCGRFR</sequence>
<reference evidence="2 3" key="1">
    <citation type="journal article" date="2014" name="Syst. Appl. Microbiol.">
        <title>Complete genomes of freshwater sulfur oxidizers Sulfuricella denitrificans skB26 and Sulfuritalea hydrogenivorans sk43H: genetic insights into the sulfur oxidation pathway of betaproteobacteria.</title>
        <authorList>
            <person name="Watanabe T."/>
            <person name="Kojima H."/>
            <person name="Fukui M."/>
        </authorList>
    </citation>
    <scope>NUCLEOTIDE SEQUENCE [LARGE SCALE GENOMIC DNA]</scope>
    <source>
        <strain evidence="2">DSM22779</strain>
    </source>
</reference>